<keyword evidence="8" id="KW-1185">Reference proteome</keyword>
<organism evidence="7 8">
    <name type="scientific">Flagellimonas olearia</name>
    <dbReference type="NCBI Taxonomy" id="552546"/>
    <lineage>
        <taxon>Bacteria</taxon>
        <taxon>Pseudomonadati</taxon>
        <taxon>Bacteroidota</taxon>
        <taxon>Flavobacteriia</taxon>
        <taxon>Flavobacteriales</taxon>
        <taxon>Flavobacteriaceae</taxon>
        <taxon>Flagellimonas</taxon>
    </lineage>
</organism>
<protein>
    <recommendedName>
        <fullName evidence="6">AprE-like beta-barrel domain-containing protein</fullName>
    </recommendedName>
</protein>
<evidence type="ECO:0000256" key="2">
    <source>
        <dbReference type="ARBA" id="ARBA00022692"/>
    </source>
</evidence>
<dbReference type="Proteomes" id="UP000290261">
    <property type="component" value="Unassembled WGS sequence"/>
</dbReference>
<keyword evidence="2 5" id="KW-0812">Transmembrane</keyword>
<keyword evidence="3 5" id="KW-1133">Transmembrane helix</keyword>
<feature type="domain" description="AprE-like beta-barrel" evidence="6">
    <location>
        <begin position="242"/>
        <end position="321"/>
    </location>
</feature>
<dbReference type="InterPro" id="IPR058982">
    <property type="entry name" value="Beta-barrel_AprE"/>
</dbReference>
<name>A0A444VQN9_9FLAO</name>
<proteinExistence type="predicted"/>
<dbReference type="Gene3D" id="2.40.30.170">
    <property type="match status" value="1"/>
</dbReference>
<evidence type="ECO:0000259" key="6">
    <source>
        <dbReference type="Pfam" id="PF26002"/>
    </source>
</evidence>
<dbReference type="AlphaFoldDB" id="A0A444VQN9"/>
<dbReference type="InterPro" id="IPR050739">
    <property type="entry name" value="MFP"/>
</dbReference>
<dbReference type="Gene3D" id="2.40.50.100">
    <property type="match status" value="1"/>
</dbReference>
<dbReference type="Pfam" id="PF26002">
    <property type="entry name" value="Beta-barrel_AprE"/>
    <property type="match status" value="1"/>
</dbReference>
<dbReference type="RefSeq" id="WP_129652823.1">
    <property type="nucleotide sequence ID" value="NZ_ML142907.1"/>
</dbReference>
<comment type="caution">
    <text evidence="7">The sequence shown here is derived from an EMBL/GenBank/DDBJ whole genome shotgun (WGS) entry which is preliminary data.</text>
</comment>
<dbReference type="GO" id="GO:0016020">
    <property type="term" value="C:membrane"/>
    <property type="evidence" value="ECO:0007669"/>
    <property type="project" value="UniProtKB-SubCell"/>
</dbReference>
<dbReference type="PANTHER" id="PTHR30386:SF26">
    <property type="entry name" value="TRANSPORT PROTEIN COMB"/>
    <property type="match status" value="1"/>
</dbReference>
<dbReference type="EMBL" id="JJMP01000001">
    <property type="protein sequence ID" value="RYC53123.1"/>
    <property type="molecule type" value="Genomic_DNA"/>
</dbReference>
<evidence type="ECO:0000313" key="7">
    <source>
        <dbReference type="EMBL" id="RYC53123.1"/>
    </source>
</evidence>
<evidence type="ECO:0000256" key="4">
    <source>
        <dbReference type="ARBA" id="ARBA00023136"/>
    </source>
</evidence>
<sequence length="342" mass="38852">MEANKNGMDNWDERSDQVREILGKAPNWVIRFGITLVFIIIFLLLLGASLISYNDIIPAQITVTSKNPPVYLKSKSSGRLTQIFIQPGQNVRKGEPLAEIENTATIDDVYYLKNHLKDSNLPLITLDSLKSLFPFHLKLGDVQMAYDDFIAQYQNYIVFNTLTPIKKQPDIIRRQLLGQQLGKAQQNLNNAIASWEQNYIIKSPIDGTATFFDIWSQYQHVSAGETIFTIVPDDPEEIIGHATLPARNSGKVKTGQKVMIKLDNYPFQEWGSLEGMVSSISEVPKPGEQVLYTLQIEINSLTTSYGKSIDFKPEMQGKAEVIIEELTVMERIFYQLRKTFDR</sequence>
<reference evidence="7 8" key="1">
    <citation type="submission" date="2014-04" db="EMBL/GenBank/DDBJ databases">
        <title>Whole genome of Muricauda olearia.</title>
        <authorList>
            <person name="Zhang X.-H."/>
            <person name="Tang K."/>
        </authorList>
    </citation>
    <scope>NUCLEOTIDE SEQUENCE [LARGE SCALE GENOMIC DNA]</scope>
    <source>
        <strain evidence="7 8">Th120</strain>
    </source>
</reference>
<keyword evidence="4 5" id="KW-0472">Membrane</keyword>
<evidence type="ECO:0000256" key="5">
    <source>
        <dbReference type="SAM" id="Phobius"/>
    </source>
</evidence>
<evidence type="ECO:0000256" key="1">
    <source>
        <dbReference type="ARBA" id="ARBA00004167"/>
    </source>
</evidence>
<accession>A0A444VQN9</accession>
<gene>
    <name evidence="7" type="ORF">DN53_02580</name>
</gene>
<evidence type="ECO:0000313" key="8">
    <source>
        <dbReference type="Proteomes" id="UP000290261"/>
    </source>
</evidence>
<comment type="subcellular location">
    <subcellularLocation>
        <location evidence="1">Membrane</location>
        <topology evidence="1">Single-pass membrane protein</topology>
    </subcellularLocation>
</comment>
<dbReference type="PANTHER" id="PTHR30386">
    <property type="entry name" value="MEMBRANE FUSION SUBUNIT OF EMRAB-TOLC MULTIDRUG EFFLUX PUMP"/>
    <property type="match status" value="1"/>
</dbReference>
<feature type="transmembrane region" description="Helical" evidence="5">
    <location>
        <begin position="28"/>
        <end position="51"/>
    </location>
</feature>
<evidence type="ECO:0000256" key="3">
    <source>
        <dbReference type="ARBA" id="ARBA00022989"/>
    </source>
</evidence>